<evidence type="ECO:0000256" key="5">
    <source>
        <dbReference type="ARBA" id="ARBA00022990"/>
    </source>
</evidence>
<dbReference type="SUPFAM" id="SSF47473">
    <property type="entry name" value="EF-hand"/>
    <property type="match status" value="1"/>
</dbReference>
<dbReference type="EMBL" id="CAUYUJ010017050">
    <property type="protein sequence ID" value="CAK0871244.1"/>
    <property type="molecule type" value="Genomic_DNA"/>
</dbReference>
<evidence type="ECO:0000256" key="3">
    <source>
        <dbReference type="ARBA" id="ARBA00022737"/>
    </source>
</evidence>
<evidence type="ECO:0000256" key="6">
    <source>
        <dbReference type="SAM" id="MobiDB-lite"/>
    </source>
</evidence>
<sequence>MSSVSSLRQDAAARRRGSMADLRAAPSPSSRAQSPCSARRRPEQSRRRSTSDLFATGAPPTVQRSPSGATGRPGLGVLAGSARQAARLDNGFSPRHASRREVLADDPDLADAPRRSSSHSRAVRPADPSSEFHDWHTQAIAGFMRTPPRRASLLALKLLALSKPSQKEEHEAPGILEADDAAGSEGSGAPDEKPDDVRSSEETDSDEPHVPLAPTLLEIYSGYAEETAETHDRFMRLAFKRFEAAGAGEIGRERLHDALTHLGFLTSTREHSLELAAKLSKFQNLDYVDFCDYVSKFAADERSGIRQRACACAEGGGTTALDRIQEFLRSAGVFISNDSVEVARKAAKLDHMKLEDMSTNDLLLTLAACRLDESFTKEELAEAFEIFGELEKEQHVSPNGWGRLAKASQLTDGMLQFTGLYSVDYIEQMADILPSDTEEQPGFCFHEFLVWLRRLRDPMTQDLWKRFKDLETSEPGLIQRDSAITIAKQLGISLLADAVNELMLDLGLQENTTFDFDSLVQFISAARKTHGFSRSEAEELGTAYEKMDYEGTGELNIVQVLDLLRYLGNTTSVDAANAMIKRVDFNGNGSMDRDEFLRLMRLMREQDCLKARKSFDDLSSSTEQLPRGSVKDALAKLHLSPKDDLLEELMQNIPGDVCFTSFMRLHDQCRFRMNLEFRKCGGFPEATTKEIAELWSPDGSPKKFATFGELIWMFSDSQEVPVNTSDGRSELQRRVMAARESAIAAGVSEEEASREGTADIGFYTFVHLIRGLVRDSEQDVIKREKEAVSAARFPSSEAAEFRTVFSDLAEQEAKKVSSRKKRPGRTGQSVDKLLANLTMVPSIPETGVLSMLKSIGVNATASKMAELKDFLTQTRSRYETDKHIIQFATFLRMLRWMLDTDFASICSVMKVPKE</sequence>
<evidence type="ECO:0000256" key="4">
    <source>
        <dbReference type="ARBA" id="ARBA00022837"/>
    </source>
</evidence>
<keyword evidence="4" id="KW-0106">Calcium</keyword>
<evidence type="ECO:0000313" key="9">
    <source>
        <dbReference type="Proteomes" id="UP001189429"/>
    </source>
</evidence>
<feature type="compositionally biased region" description="Low complexity" evidence="6">
    <location>
        <begin position="23"/>
        <end position="37"/>
    </location>
</feature>
<accession>A0ABN9VEQ1</accession>
<dbReference type="InterPro" id="IPR002048">
    <property type="entry name" value="EF_hand_dom"/>
</dbReference>
<feature type="region of interest" description="Disordered" evidence="6">
    <location>
        <begin position="1"/>
        <end position="131"/>
    </location>
</feature>
<feature type="compositionally biased region" description="Basic and acidic residues" evidence="6">
    <location>
        <begin position="190"/>
        <end position="209"/>
    </location>
</feature>
<dbReference type="Gene3D" id="1.10.238.10">
    <property type="entry name" value="EF-hand"/>
    <property type="match status" value="1"/>
</dbReference>
<dbReference type="PANTHER" id="PTHR23048">
    <property type="entry name" value="MYOSIN LIGHT CHAIN 1, 3"/>
    <property type="match status" value="1"/>
</dbReference>
<dbReference type="PROSITE" id="PS00018">
    <property type="entry name" value="EF_HAND_1"/>
    <property type="match status" value="1"/>
</dbReference>
<keyword evidence="5" id="KW-0007">Acetylation</keyword>
<evidence type="ECO:0000256" key="2">
    <source>
        <dbReference type="ARBA" id="ARBA00022723"/>
    </source>
</evidence>
<dbReference type="InterPro" id="IPR050230">
    <property type="entry name" value="CALM/Myosin/TropC-like"/>
</dbReference>
<dbReference type="PANTHER" id="PTHR23048:SF0">
    <property type="entry name" value="CALMODULIN LIKE 3"/>
    <property type="match status" value="1"/>
</dbReference>
<feature type="region of interest" description="Disordered" evidence="6">
    <location>
        <begin position="164"/>
        <end position="211"/>
    </location>
</feature>
<reference evidence="8" key="1">
    <citation type="submission" date="2023-10" db="EMBL/GenBank/DDBJ databases">
        <authorList>
            <person name="Chen Y."/>
            <person name="Shah S."/>
            <person name="Dougan E. K."/>
            <person name="Thang M."/>
            <person name="Chan C."/>
        </authorList>
    </citation>
    <scope>NUCLEOTIDE SEQUENCE [LARGE SCALE GENOMIC DNA]</scope>
</reference>
<dbReference type="InterPro" id="IPR011992">
    <property type="entry name" value="EF-hand-dom_pair"/>
</dbReference>
<dbReference type="Pfam" id="PF13499">
    <property type="entry name" value="EF-hand_7"/>
    <property type="match status" value="1"/>
</dbReference>
<evidence type="ECO:0000256" key="1">
    <source>
        <dbReference type="ARBA" id="ARBA00020786"/>
    </source>
</evidence>
<feature type="domain" description="EF-hand" evidence="7">
    <location>
        <begin position="571"/>
        <end position="606"/>
    </location>
</feature>
<comment type="caution">
    <text evidence="8">The sequence shown here is derived from an EMBL/GenBank/DDBJ whole genome shotgun (WGS) entry which is preliminary data.</text>
</comment>
<organism evidence="8 9">
    <name type="scientific">Prorocentrum cordatum</name>
    <dbReference type="NCBI Taxonomy" id="2364126"/>
    <lineage>
        <taxon>Eukaryota</taxon>
        <taxon>Sar</taxon>
        <taxon>Alveolata</taxon>
        <taxon>Dinophyceae</taxon>
        <taxon>Prorocentrales</taxon>
        <taxon>Prorocentraceae</taxon>
        <taxon>Prorocentrum</taxon>
    </lineage>
</organism>
<evidence type="ECO:0000259" key="7">
    <source>
        <dbReference type="PROSITE" id="PS50222"/>
    </source>
</evidence>
<gene>
    <name evidence="8" type="ORF">PCOR1329_LOCUS57138</name>
</gene>
<dbReference type="SMART" id="SM00054">
    <property type="entry name" value="EFh"/>
    <property type="match status" value="1"/>
</dbReference>
<feature type="compositionally biased region" description="Basic and acidic residues" evidence="6">
    <location>
        <begin position="40"/>
        <end position="50"/>
    </location>
</feature>
<keyword evidence="2" id="KW-0479">Metal-binding</keyword>
<name>A0ABN9VEQ1_9DINO</name>
<proteinExistence type="predicted"/>
<dbReference type="PROSITE" id="PS50222">
    <property type="entry name" value="EF_HAND_2"/>
    <property type="match status" value="1"/>
</dbReference>
<keyword evidence="3" id="KW-0677">Repeat</keyword>
<dbReference type="Proteomes" id="UP001189429">
    <property type="component" value="Unassembled WGS sequence"/>
</dbReference>
<evidence type="ECO:0000313" key="8">
    <source>
        <dbReference type="EMBL" id="CAK0871244.1"/>
    </source>
</evidence>
<protein>
    <recommendedName>
        <fullName evidence="1">Calmodulin</fullName>
    </recommendedName>
</protein>
<keyword evidence="9" id="KW-1185">Reference proteome</keyword>
<dbReference type="InterPro" id="IPR018247">
    <property type="entry name" value="EF_Hand_1_Ca_BS"/>
</dbReference>